<dbReference type="EMBL" id="CP054705">
    <property type="protein sequence ID" value="QQK77588.1"/>
    <property type="molecule type" value="Genomic_DNA"/>
</dbReference>
<keyword evidence="2" id="KW-1185">Reference proteome</keyword>
<organism evidence="1 2">
    <name type="scientific">Salicibibacter cibarius</name>
    <dbReference type="NCBI Taxonomy" id="2743000"/>
    <lineage>
        <taxon>Bacteria</taxon>
        <taxon>Bacillati</taxon>
        <taxon>Bacillota</taxon>
        <taxon>Bacilli</taxon>
        <taxon>Bacillales</taxon>
        <taxon>Bacillaceae</taxon>
        <taxon>Salicibibacter</taxon>
    </lineage>
</organism>
<gene>
    <name evidence="1" type="ORF">HUG15_19710</name>
</gene>
<accession>A0A7T6Z694</accession>
<dbReference type="AlphaFoldDB" id="A0A7T6Z694"/>
<evidence type="ECO:0000313" key="2">
    <source>
        <dbReference type="Proteomes" id="UP000595823"/>
    </source>
</evidence>
<evidence type="ECO:0000313" key="1">
    <source>
        <dbReference type="EMBL" id="QQK77588.1"/>
    </source>
</evidence>
<name>A0A7T6Z694_9BACI</name>
<protein>
    <submittedName>
        <fullName evidence="1">Uncharacterized protein</fullName>
    </submittedName>
</protein>
<dbReference type="Proteomes" id="UP000595823">
    <property type="component" value="Chromosome"/>
</dbReference>
<dbReference type="KEGG" id="scia:HUG15_19710"/>
<proteinExistence type="predicted"/>
<dbReference type="PROSITE" id="PS51257">
    <property type="entry name" value="PROKAR_LIPOPROTEIN"/>
    <property type="match status" value="1"/>
</dbReference>
<sequence length="343" mass="39827">MKMIVLLAPLLVILAGCGSDEITEIVDKEDILEQDIACDDPEKRLESNVHNITGQFSEGEMNELKERLNGSVLHSQEALEQEMETLSAHACLNLPEDDYDTEAKMEMYLYMLEYYYTIMESDDDIKVDSLTFEELDYRVYQVASQLDNEKQLEITFFMAENARSRYIHLDGDESSEEMYENALSDNELMWGEIFDGILLVLADPITRVSSQISGYLTAESEREWKREIVQTTTNTRSMELQFAMIEGDGEALFYDDEKVRKIEIYPTSFTYDILDRWEEVHDINPDIPYPEEHIDSEDWLEIDDFYVRNLANFRDIDDELSNYISGRSIDDGRTVEEIANGVE</sequence>
<reference evidence="1 2" key="1">
    <citation type="submission" date="2020-06" db="EMBL/GenBank/DDBJ databases">
        <title>Genomic analysis of Salicibibacter sp. NKC5-3.</title>
        <authorList>
            <person name="Oh Y.J."/>
        </authorList>
    </citation>
    <scope>NUCLEOTIDE SEQUENCE [LARGE SCALE GENOMIC DNA]</scope>
    <source>
        <strain evidence="1 2">NKC5-3</strain>
    </source>
</reference>